<comment type="caution">
    <text evidence="1">The sequence shown here is derived from an EMBL/GenBank/DDBJ whole genome shotgun (WGS) entry which is preliminary data.</text>
</comment>
<dbReference type="EMBL" id="VAWE01000001">
    <property type="protein sequence ID" value="TLQ43955.1"/>
    <property type="molecule type" value="Genomic_DNA"/>
</dbReference>
<evidence type="ECO:0000313" key="1">
    <source>
        <dbReference type="EMBL" id="TLQ43955.1"/>
    </source>
</evidence>
<dbReference type="Proteomes" id="UP000305921">
    <property type="component" value="Unassembled WGS sequence"/>
</dbReference>
<protein>
    <submittedName>
        <fullName evidence="1">Tetratricopeptide repeat protein</fullName>
    </submittedName>
</protein>
<reference evidence="1 2" key="1">
    <citation type="submission" date="2019-05" db="EMBL/GenBank/DDBJ databases">
        <title>Streptomyces marianii sp. nov., a novel marine actinomycete from southern coast of India.</title>
        <authorList>
            <person name="Iniyan A.M."/>
            <person name="Wink J."/>
            <person name="Ramprasad E."/>
            <person name="Ramana C.V."/>
            <person name="Bunk B."/>
            <person name="Sproer C."/>
            <person name="Joseph F.-J.R.S."/>
            <person name="Vincent S.G.P."/>
        </authorList>
    </citation>
    <scope>NUCLEOTIDE SEQUENCE [LARGE SCALE GENOMIC DNA]</scope>
    <source>
        <strain evidence="1 2">ICN19</strain>
    </source>
</reference>
<dbReference type="SUPFAM" id="SSF48452">
    <property type="entry name" value="TPR-like"/>
    <property type="match status" value="1"/>
</dbReference>
<organism evidence="1 2">
    <name type="scientific">Streptomyces marianii</name>
    <dbReference type="NCBI Taxonomy" id="1817406"/>
    <lineage>
        <taxon>Bacteria</taxon>
        <taxon>Bacillati</taxon>
        <taxon>Actinomycetota</taxon>
        <taxon>Actinomycetes</taxon>
        <taxon>Kitasatosporales</taxon>
        <taxon>Streptomycetaceae</taxon>
        <taxon>Streptomyces</taxon>
    </lineage>
</organism>
<gene>
    <name evidence="1" type="ORF">FEF34_13135</name>
</gene>
<keyword evidence="2" id="KW-1185">Reference proteome</keyword>
<evidence type="ECO:0000313" key="2">
    <source>
        <dbReference type="Proteomes" id="UP000305921"/>
    </source>
</evidence>
<dbReference type="Gene3D" id="1.25.40.10">
    <property type="entry name" value="Tetratricopeptide repeat domain"/>
    <property type="match status" value="1"/>
</dbReference>
<dbReference type="Pfam" id="PF13424">
    <property type="entry name" value="TPR_12"/>
    <property type="match status" value="1"/>
</dbReference>
<name>A0A5R9E4H4_9ACTN</name>
<dbReference type="AlphaFoldDB" id="A0A5R9E4H4"/>
<proteinExistence type="predicted"/>
<accession>A0A5R9E4H4</accession>
<dbReference type="InterPro" id="IPR011990">
    <property type="entry name" value="TPR-like_helical_dom_sf"/>
</dbReference>
<sequence length="249" mass="26140">MLRPRRGAAGTVRRGAGGAARGALEALGALHGALEAVGGRLPYAEAVAHEALGSVLGDTGRTGRAVASFEEALRLARQVENRTCQVDSLVGLANVHPREDRHDRAAARLEAAREVAQGTDVSLIGATLAAAEAERRLGRHARAREDTERALGLAAAGSPLDLPRLYHLGATVCLDTEDAAGAARYRRLALRLARRSGQAREHARVLITLGHARRELGGEYSARATWGRAHSAPAALGAPERHETAALLG</sequence>